<organism evidence="1 2">
    <name type="scientific">Ditylenchus dipsaci</name>
    <dbReference type="NCBI Taxonomy" id="166011"/>
    <lineage>
        <taxon>Eukaryota</taxon>
        <taxon>Metazoa</taxon>
        <taxon>Ecdysozoa</taxon>
        <taxon>Nematoda</taxon>
        <taxon>Chromadorea</taxon>
        <taxon>Rhabditida</taxon>
        <taxon>Tylenchina</taxon>
        <taxon>Tylenchomorpha</taxon>
        <taxon>Sphaerularioidea</taxon>
        <taxon>Anguinidae</taxon>
        <taxon>Anguininae</taxon>
        <taxon>Ditylenchus</taxon>
    </lineage>
</organism>
<accession>A0A915CZP2</accession>
<dbReference type="Proteomes" id="UP000887574">
    <property type="component" value="Unplaced"/>
</dbReference>
<evidence type="ECO:0000313" key="1">
    <source>
        <dbReference type="Proteomes" id="UP000887574"/>
    </source>
</evidence>
<sequence length="79" mass="8671">MAILLSSPIKLPKSNSPAVCRLSKRLSSTPASTPVPILKCRGGLQFLQSCYGEESAMKKKRDAPRQQNHSCALLLFRQS</sequence>
<name>A0A915CZP2_9BILA</name>
<dbReference type="AlphaFoldDB" id="A0A915CZP2"/>
<proteinExistence type="predicted"/>
<reference evidence="2" key="1">
    <citation type="submission" date="2022-11" db="UniProtKB">
        <authorList>
            <consortium name="WormBaseParasite"/>
        </authorList>
    </citation>
    <scope>IDENTIFICATION</scope>
</reference>
<keyword evidence="1" id="KW-1185">Reference proteome</keyword>
<dbReference type="WBParaSite" id="jg14381">
    <property type="protein sequence ID" value="jg14381"/>
    <property type="gene ID" value="jg14381"/>
</dbReference>
<protein>
    <submittedName>
        <fullName evidence="2">Uncharacterized protein</fullName>
    </submittedName>
</protein>
<evidence type="ECO:0000313" key="2">
    <source>
        <dbReference type="WBParaSite" id="jg14381"/>
    </source>
</evidence>